<gene>
    <name evidence="6" type="ORF">GNLVRS02_ARAD1C00946g</name>
</gene>
<keyword evidence="1 5" id="KW-0812">Transmembrane</keyword>
<keyword evidence="2 5" id="KW-1133">Transmembrane helix</keyword>
<feature type="transmembrane region" description="Helical" evidence="5">
    <location>
        <begin position="233"/>
        <end position="252"/>
    </location>
</feature>
<feature type="region of interest" description="Disordered" evidence="4">
    <location>
        <begin position="1"/>
        <end position="89"/>
    </location>
</feature>
<feature type="compositionally biased region" description="Low complexity" evidence="4">
    <location>
        <begin position="43"/>
        <end position="52"/>
    </location>
</feature>
<dbReference type="GO" id="GO:0006890">
    <property type="term" value="P:retrograde vesicle-mediated transport, Golgi to endoplasmic reticulum"/>
    <property type="evidence" value="ECO:0007669"/>
    <property type="project" value="TreeGrafter"/>
</dbReference>
<reference evidence="6" key="1">
    <citation type="submission" date="2014-02" db="EMBL/GenBank/DDBJ databases">
        <authorList>
            <person name="Genoscope - CEA"/>
        </authorList>
    </citation>
    <scope>NUCLEOTIDE SEQUENCE</scope>
    <source>
        <strain evidence="6">LS3</strain>
    </source>
</reference>
<name>A0A060SZI4_BLAAD</name>
<proteinExistence type="predicted"/>
<feature type="compositionally biased region" description="Pro residues" evidence="4">
    <location>
        <begin position="130"/>
        <end position="152"/>
    </location>
</feature>
<protein>
    <submittedName>
        <fullName evidence="6">ARAD1C00946p</fullName>
    </submittedName>
</protein>
<evidence type="ECO:0000313" key="6">
    <source>
        <dbReference type="EMBL" id="CDP33934.1"/>
    </source>
</evidence>
<dbReference type="Pfam" id="PF08690">
    <property type="entry name" value="GET2"/>
    <property type="match status" value="1"/>
</dbReference>
<dbReference type="AlphaFoldDB" id="A0A060SZI4"/>
<dbReference type="PANTHER" id="PTHR28263:SF1">
    <property type="entry name" value="GOLGI TO ER TRAFFIC PROTEIN 2"/>
    <property type="match status" value="1"/>
</dbReference>
<feature type="compositionally biased region" description="Polar residues" evidence="4">
    <location>
        <begin position="53"/>
        <end position="63"/>
    </location>
</feature>
<dbReference type="InterPro" id="IPR028143">
    <property type="entry name" value="Get2/sif1"/>
</dbReference>
<evidence type="ECO:0000256" key="2">
    <source>
        <dbReference type="ARBA" id="ARBA00022989"/>
    </source>
</evidence>
<accession>A0A060SZI4</accession>
<organism evidence="6">
    <name type="scientific">Blastobotrys adeninivorans</name>
    <name type="common">Yeast</name>
    <name type="synonym">Arxula adeninivorans</name>
    <dbReference type="NCBI Taxonomy" id="409370"/>
    <lineage>
        <taxon>Eukaryota</taxon>
        <taxon>Fungi</taxon>
        <taxon>Dikarya</taxon>
        <taxon>Ascomycota</taxon>
        <taxon>Saccharomycotina</taxon>
        <taxon>Dipodascomycetes</taxon>
        <taxon>Dipodascales</taxon>
        <taxon>Trichomonascaceae</taxon>
        <taxon>Blastobotrys</taxon>
    </lineage>
</organism>
<reference evidence="6" key="2">
    <citation type="submission" date="2014-06" db="EMBL/GenBank/DDBJ databases">
        <title>The complete genome of Blastobotrys (Arxula) adeninivorans LS3 - a yeast of biotechnological interest.</title>
        <authorList>
            <person name="Kunze G."/>
            <person name="Gaillardin C."/>
            <person name="Czernicka M."/>
            <person name="Durrens P."/>
            <person name="Martin T."/>
            <person name="Boer E."/>
            <person name="Gabaldon T."/>
            <person name="Cruz J."/>
            <person name="Talla E."/>
            <person name="Marck C."/>
            <person name="Goffeau A."/>
            <person name="Barbe V."/>
            <person name="Baret P."/>
            <person name="Baronian K."/>
            <person name="Beier S."/>
            <person name="Bleykasten C."/>
            <person name="Bode R."/>
            <person name="Casaregola S."/>
            <person name="Despons L."/>
            <person name="Fairhead C."/>
            <person name="Giersberg M."/>
            <person name="Gierski P."/>
            <person name="Hahnel U."/>
            <person name="Hartmann A."/>
            <person name="Jankowska D."/>
            <person name="Jubin C."/>
            <person name="Jung P."/>
            <person name="Lafontaine I."/>
            <person name="Leh-Louis V."/>
            <person name="Lemaire M."/>
            <person name="Marcet-Houben M."/>
            <person name="Mascher M."/>
            <person name="Morel G."/>
            <person name="Richard G.-F."/>
            <person name="Riechen J."/>
            <person name="Sacerdot C."/>
            <person name="Sarkar A."/>
            <person name="Savel G."/>
            <person name="Schacherer J."/>
            <person name="Sherman D."/>
            <person name="Straub M.-L."/>
            <person name="Stein N."/>
            <person name="Thierry A."/>
            <person name="Trautwein-Schult A."/>
            <person name="Westhof E."/>
            <person name="Worch S."/>
            <person name="Dujon B."/>
            <person name="Souciet J.-L."/>
            <person name="Wincker P."/>
            <person name="Scholz U."/>
            <person name="Neuveglise N."/>
        </authorList>
    </citation>
    <scope>NUCLEOTIDE SEQUENCE</scope>
    <source>
        <strain evidence="6">LS3</strain>
    </source>
</reference>
<evidence type="ECO:0000256" key="1">
    <source>
        <dbReference type="ARBA" id="ARBA00022692"/>
    </source>
</evidence>
<evidence type="ECO:0000256" key="4">
    <source>
        <dbReference type="SAM" id="MobiDB-lite"/>
    </source>
</evidence>
<dbReference type="EMBL" id="HG937693">
    <property type="protein sequence ID" value="CDP33934.1"/>
    <property type="molecule type" value="Genomic_DNA"/>
</dbReference>
<sequence>MDRRERRMAKIKAGGASRLEKITGRPEQSSVKDQPSPEATDRATASPAPSATHSVRSIDSSQELQEKAASEDADPPMSVPGGSLENSTVDYESDPLFQMLKQLQGNNSAQQGGAQDPMSILSNIFGQEVPPGPDGPTPMPGSTPGTQSPPPQASALKPKEVIWQFINLLGVVMVIVYSFRGYSPVLTFSTVELLLHTTRFVVEKGSPPDSTIVSLAMYLPDPFKSYLITGARYLRFFRVILQDFLMLVFLVAMTNRGAIAIEPL</sequence>
<feature type="compositionally biased region" description="Basic residues" evidence="4">
    <location>
        <begin position="1"/>
        <end position="10"/>
    </location>
</feature>
<feature type="region of interest" description="Disordered" evidence="4">
    <location>
        <begin position="124"/>
        <end position="154"/>
    </location>
</feature>
<evidence type="ECO:0000256" key="5">
    <source>
        <dbReference type="SAM" id="Phobius"/>
    </source>
</evidence>
<evidence type="ECO:0000256" key="3">
    <source>
        <dbReference type="ARBA" id="ARBA00023136"/>
    </source>
</evidence>
<feature type="transmembrane region" description="Helical" evidence="5">
    <location>
        <begin position="161"/>
        <end position="179"/>
    </location>
</feature>
<dbReference type="PANTHER" id="PTHR28263">
    <property type="entry name" value="GOLGI TO ER TRAFFIC PROTEIN 2"/>
    <property type="match status" value="1"/>
</dbReference>
<keyword evidence="3 5" id="KW-0472">Membrane</keyword>